<proteinExistence type="predicted"/>
<keyword evidence="1" id="KW-0378">Hydrolase</keyword>
<accession>A0ACD0NY09</accession>
<gene>
    <name evidence="1" type="ORF">IE53DRAFT_386946</name>
</gene>
<name>A0ACD0NY09_9BASI</name>
<dbReference type="EMBL" id="KZ819902">
    <property type="protein sequence ID" value="PWN50733.1"/>
    <property type="molecule type" value="Genomic_DNA"/>
</dbReference>
<evidence type="ECO:0000313" key="2">
    <source>
        <dbReference type="Proteomes" id="UP000245626"/>
    </source>
</evidence>
<reference evidence="1 2" key="1">
    <citation type="journal article" date="2018" name="Mol. Biol. Evol.">
        <title>Broad Genomic Sampling Reveals a Smut Pathogenic Ancestry of the Fungal Clade Ustilaginomycotina.</title>
        <authorList>
            <person name="Kijpornyongpan T."/>
            <person name="Mondo S.J."/>
            <person name="Barry K."/>
            <person name="Sandor L."/>
            <person name="Lee J."/>
            <person name="Lipzen A."/>
            <person name="Pangilinan J."/>
            <person name="LaButti K."/>
            <person name="Hainaut M."/>
            <person name="Henrissat B."/>
            <person name="Grigoriev I.V."/>
            <person name="Spatafora J.W."/>
            <person name="Aime M.C."/>
        </authorList>
    </citation>
    <scope>NUCLEOTIDE SEQUENCE [LARGE SCALE GENOMIC DNA]</scope>
    <source>
        <strain evidence="1 2">SA 807</strain>
    </source>
</reference>
<organism evidence="1 2">
    <name type="scientific">Violaceomyces palustris</name>
    <dbReference type="NCBI Taxonomy" id="1673888"/>
    <lineage>
        <taxon>Eukaryota</taxon>
        <taxon>Fungi</taxon>
        <taxon>Dikarya</taxon>
        <taxon>Basidiomycota</taxon>
        <taxon>Ustilaginomycotina</taxon>
        <taxon>Ustilaginomycetes</taxon>
        <taxon>Violaceomycetales</taxon>
        <taxon>Violaceomycetaceae</taxon>
        <taxon>Violaceomyces</taxon>
    </lineage>
</organism>
<dbReference type="Proteomes" id="UP000245626">
    <property type="component" value="Unassembled WGS sequence"/>
</dbReference>
<protein>
    <submittedName>
        <fullName evidence="1">Isochorismatase hydrolase</fullName>
    </submittedName>
</protein>
<keyword evidence="2" id="KW-1185">Reference proteome</keyword>
<evidence type="ECO:0000313" key="1">
    <source>
        <dbReference type="EMBL" id="PWN50733.1"/>
    </source>
</evidence>
<sequence length="284" mass="30403">MELAYFLTLLFTIILLIVPSGAVPQASQGSPSSTLTDSTYTSTNLSTATTSAPSSTSTSGSSSNSTSTTIVPSGPDVSGANATVDFGSNYAVLFLDYIEGIVASARANEQGQTFLNNSIRWYEAINSLEEKPFVAYSRVAFYSDQRYEVASVPWGFNLVTGGNNFTEASNNTQVISEIAPKTDDYVFLKKRYSAFVFNDAIQTLRAQNVTTVVLSGIRASGVIISSIYALFDNDFRVFVIADNVYEPEPNSVLIKNALLGEQGIVTKLPANVISLDQALKAIGA</sequence>